<accession>A0A8U0HZX4</accession>
<dbReference type="EMBL" id="CP096660">
    <property type="protein sequence ID" value="UPV76477.1"/>
    <property type="molecule type" value="Genomic_DNA"/>
</dbReference>
<protein>
    <submittedName>
        <fullName evidence="1">Uncharacterized protein</fullName>
    </submittedName>
</protein>
<reference evidence="1 2" key="1">
    <citation type="submission" date="2022-04" db="EMBL/GenBank/DDBJ databases">
        <title>Diverse halophilic archaea isolated from saline environments.</title>
        <authorList>
            <person name="Cui H.-L."/>
        </authorList>
    </citation>
    <scope>NUCLEOTIDE SEQUENCE [LARGE SCALE GENOMIC DNA]</scope>
    <source>
        <strain evidence="1 2">XZYJT49</strain>
        <plasmid evidence="1 2">unnamed1</plasmid>
    </source>
</reference>
<organism evidence="1 2">
    <name type="scientific">Halorussus limi</name>
    <dbReference type="NCBI Taxonomy" id="2938695"/>
    <lineage>
        <taxon>Archaea</taxon>
        <taxon>Methanobacteriati</taxon>
        <taxon>Methanobacteriota</taxon>
        <taxon>Stenosarchaea group</taxon>
        <taxon>Halobacteria</taxon>
        <taxon>Halobacteriales</taxon>
        <taxon>Haladaptataceae</taxon>
        <taxon>Halorussus</taxon>
    </lineage>
</organism>
<name>A0A8U0HZX4_9EURY</name>
<proteinExistence type="predicted"/>
<dbReference type="GeneID" id="72187564"/>
<dbReference type="Proteomes" id="UP000830729">
    <property type="component" value="Plasmid unnamed1"/>
</dbReference>
<gene>
    <name evidence="1" type="ORF">M0R89_20155</name>
</gene>
<sequence length="79" mass="8933">MHSHDPDETPCPVCGKAYDQRVVVERGDRWADVFGGPPFSALTKYTRRCSSRYDADEERARGESERVLYFHDDGPAGGR</sequence>
<dbReference type="RefSeq" id="WP_248652510.1">
    <property type="nucleotide sequence ID" value="NZ_CP096660.1"/>
</dbReference>
<geneLocation type="plasmid" evidence="1 2">
    <name>unnamed1</name>
</geneLocation>
<evidence type="ECO:0000313" key="1">
    <source>
        <dbReference type="EMBL" id="UPV76477.1"/>
    </source>
</evidence>
<dbReference type="KEGG" id="halx:M0R89_20155"/>
<keyword evidence="1" id="KW-0614">Plasmid</keyword>
<dbReference type="AlphaFoldDB" id="A0A8U0HZX4"/>
<evidence type="ECO:0000313" key="2">
    <source>
        <dbReference type="Proteomes" id="UP000830729"/>
    </source>
</evidence>
<keyword evidence="2" id="KW-1185">Reference proteome</keyword>